<organism evidence="1 2">
    <name type="scientific">Methylobacterium nodulans (strain LMG 21967 / CNCM I-2342 / ORS 2060)</name>
    <dbReference type="NCBI Taxonomy" id="460265"/>
    <lineage>
        <taxon>Bacteria</taxon>
        <taxon>Pseudomonadati</taxon>
        <taxon>Pseudomonadota</taxon>
        <taxon>Alphaproteobacteria</taxon>
        <taxon>Hyphomicrobiales</taxon>
        <taxon>Methylobacteriaceae</taxon>
        <taxon>Methylobacterium</taxon>
    </lineage>
</organism>
<sequence length="92" mass="10100">MNGRYTPASLARAVSSILLQRGVEQWQDGTAGQYAMLLRECRTRIEDAALATDAPSPRLAPVIRERIAELQAVLARIEENGEPRRAVAGAKR</sequence>
<protein>
    <submittedName>
        <fullName evidence="1">Uncharacterized protein</fullName>
    </submittedName>
</protein>
<dbReference type="EMBL" id="CP001349">
    <property type="protein sequence ID" value="ACL55672.1"/>
    <property type="molecule type" value="Genomic_DNA"/>
</dbReference>
<accession>B8IDV0</accession>
<name>B8IDV0_METNO</name>
<evidence type="ECO:0000313" key="2">
    <source>
        <dbReference type="Proteomes" id="UP000008207"/>
    </source>
</evidence>
<keyword evidence="2" id="KW-1185">Reference proteome</keyword>
<reference evidence="1 2" key="1">
    <citation type="submission" date="2009-01" db="EMBL/GenBank/DDBJ databases">
        <title>Complete sequence of chromosome of Methylobacterium nodulans ORS 2060.</title>
        <authorList>
            <consortium name="US DOE Joint Genome Institute"/>
            <person name="Lucas S."/>
            <person name="Copeland A."/>
            <person name="Lapidus A."/>
            <person name="Glavina del Rio T."/>
            <person name="Dalin E."/>
            <person name="Tice H."/>
            <person name="Bruce D."/>
            <person name="Goodwin L."/>
            <person name="Pitluck S."/>
            <person name="Sims D."/>
            <person name="Brettin T."/>
            <person name="Detter J.C."/>
            <person name="Han C."/>
            <person name="Larimer F."/>
            <person name="Land M."/>
            <person name="Hauser L."/>
            <person name="Kyrpides N."/>
            <person name="Ivanova N."/>
            <person name="Marx C.J."/>
            <person name="Richardson P."/>
        </authorList>
    </citation>
    <scope>NUCLEOTIDE SEQUENCE [LARGE SCALE GENOMIC DNA]</scope>
    <source>
        <strain evidence="2">LMG 21967 / CNCM I-2342 / ORS 2060</strain>
    </source>
</reference>
<dbReference type="RefSeq" id="WP_015927378.1">
    <property type="nucleotide sequence ID" value="NC_011894.1"/>
</dbReference>
<proteinExistence type="predicted"/>
<dbReference type="AlphaFoldDB" id="B8IDV0"/>
<dbReference type="Proteomes" id="UP000008207">
    <property type="component" value="Chromosome"/>
</dbReference>
<evidence type="ECO:0000313" key="1">
    <source>
        <dbReference type="EMBL" id="ACL55672.1"/>
    </source>
</evidence>
<dbReference type="HOGENOM" id="CLU_2409861_0_0_5"/>
<dbReference type="KEGG" id="mno:Mnod_0638"/>
<gene>
    <name evidence="1" type="ordered locus">Mnod_0638</name>
</gene>
<dbReference type="STRING" id="460265.Mnod_0638"/>